<organism evidence="1 2">
    <name type="scientific">Vigna radiata var. radiata</name>
    <name type="common">Mung bean</name>
    <name type="synonym">Phaseolus aureus</name>
    <dbReference type="NCBI Taxonomy" id="3916"/>
    <lineage>
        <taxon>Eukaryota</taxon>
        <taxon>Viridiplantae</taxon>
        <taxon>Streptophyta</taxon>
        <taxon>Embryophyta</taxon>
        <taxon>Tracheophyta</taxon>
        <taxon>Spermatophyta</taxon>
        <taxon>Magnoliopsida</taxon>
        <taxon>eudicotyledons</taxon>
        <taxon>Gunneridae</taxon>
        <taxon>Pentapetalae</taxon>
        <taxon>rosids</taxon>
        <taxon>fabids</taxon>
        <taxon>Fabales</taxon>
        <taxon>Fabaceae</taxon>
        <taxon>Papilionoideae</taxon>
        <taxon>50 kb inversion clade</taxon>
        <taxon>NPAAA clade</taxon>
        <taxon>indigoferoid/millettioid clade</taxon>
        <taxon>Phaseoleae</taxon>
        <taxon>Vigna</taxon>
    </lineage>
</organism>
<evidence type="ECO:0000313" key="1">
    <source>
        <dbReference type="Proteomes" id="UP000087766"/>
    </source>
</evidence>
<name>A0A1S3UB32_VIGRR</name>
<accession>A0A1S3UB32</accession>
<dbReference type="OrthoDB" id="778454at2759"/>
<protein>
    <submittedName>
        <fullName evidence="2">Uncharacterized protein LOC106763579</fullName>
    </submittedName>
</protein>
<dbReference type="Gene3D" id="2.40.70.10">
    <property type="entry name" value="Acid Proteases"/>
    <property type="match status" value="1"/>
</dbReference>
<keyword evidence="1" id="KW-1185">Reference proteome</keyword>
<dbReference type="GeneID" id="106763579"/>
<dbReference type="AlphaFoldDB" id="A0A1S3UB32"/>
<dbReference type="Proteomes" id="UP000087766">
    <property type="component" value="Chromosome 6"/>
</dbReference>
<evidence type="ECO:0000313" key="2">
    <source>
        <dbReference type="RefSeq" id="XP_014503238.1"/>
    </source>
</evidence>
<reference evidence="1" key="1">
    <citation type="journal article" date="2014" name="Nat. Commun.">
        <title>Genome sequence of mungbean and insights into evolution within Vigna species.</title>
        <authorList>
            <person name="Kang Y.J."/>
            <person name="Kim S.K."/>
            <person name="Kim M.Y."/>
            <person name="Lestari P."/>
            <person name="Kim K.H."/>
            <person name="Ha B.K."/>
            <person name="Jun T.H."/>
            <person name="Hwang W.J."/>
            <person name="Lee T."/>
            <person name="Lee J."/>
            <person name="Shim S."/>
            <person name="Yoon M.Y."/>
            <person name="Jang Y.E."/>
            <person name="Han K.S."/>
            <person name="Taeprayoon P."/>
            <person name="Yoon N."/>
            <person name="Somta P."/>
            <person name="Tanya P."/>
            <person name="Kim K.S."/>
            <person name="Gwag J.G."/>
            <person name="Moon J.K."/>
            <person name="Lee Y.H."/>
            <person name="Park B.S."/>
            <person name="Bombarely A."/>
            <person name="Doyle J.J."/>
            <person name="Jackson S.A."/>
            <person name="Schafleitner R."/>
            <person name="Srinives P."/>
            <person name="Varshney R.K."/>
            <person name="Lee S.H."/>
        </authorList>
    </citation>
    <scope>NUCLEOTIDE SEQUENCE [LARGE SCALE GENOMIC DNA]</scope>
    <source>
        <strain evidence="1">cv. VC1973A</strain>
    </source>
</reference>
<dbReference type="PANTHER" id="PTHR33067:SF9">
    <property type="entry name" value="RNA-DIRECTED DNA POLYMERASE"/>
    <property type="match status" value="1"/>
</dbReference>
<dbReference type="KEGG" id="vra:106763579"/>
<dbReference type="RefSeq" id="XP_014503238.1">
    <property type="nucleotide sequence ID" value="XM_014647752.1"/>
</dbReference>
<dbReference type="CDD" id="cd00303">
    <property type="entry name" value="retropepsin_like"/>
    <property type="match status" value="1"/>
</dbReference>
<dbReference type="InterPro" id="IPR021109">
    <property type="entry name" value="Peptidase_aspartic_dom_sf"/>
</dbReference>
<dbReference type="PANTHER" id="PTHR33067">
    <property type="entry name" value="RNA-DIRECTED DNA POLYMERASE-RELATED"/>
    <property type="match status" value="1"/>
</dbReference>
<gene>
    <name evidence="2" type="primary">LOC106763579</name>
</gene>
<reference evidence="2" key="2">
    <citation type="submission" date="2025-08" db="UniProtKB">
        <authorList>
            <consortium name="RefSeq"/>
        </authorList>
    </citation>
    <scope>IDENTIFICATION</scope>
    <source>
        <tissue evidence="2">Leaf</tissue>
    </source>
</reference>
<sequence>MVNVLIQWRPKRKSITWAINFNSAKVSALNDRTTKLEEMFQQFMQVTTFTNKSTEVPIKNLMMQVPVYAIALKSFLEKKRYLDVEIIDEQDSCSVLLKKERPPKVKDPGSFTIPCVIGNVRICKALIDLWSSINLMPLSMLKKISGLKVNPTKISLLMADGSPKKPYGLAEDVVIQVEKLEFLVDFVMIEMEEDKEIPIILGRLFIKRLK</sequence>
<proteinExistence type="predicted"/>